<evidence type="ECO:0000259" key="5">
    <source>
        <dbReference type="PROSITE" id="PS50931"/>
    </source>
</evidence>
<dbReference type="STRING" id="999552.METH_17385"/>
<dbReference type="EMBL" id="CP006773">
    <property type="protein sequence ID" value="AHD02179.1"/>
    <property type="molecule type" value="Genomic_DNA"/>
</dbReference>
<dbReference type="PROSITE" id="PS50931">
    <property type="entry name" value="HTH_LYSR"/>
    <property type="match status" value="1"/>
</dbReference>
<reference evidence="6 7" key="1">
    <citation type="submission" date="2013-09" db="EMBL/GenBank/DDBJ databases">
        <authorList>
            <consortium name="DOE Joint Genome Institute"/>
            <person name="Klenk H.-P."/>
            <person name="Huntemann M."/>
            <person name="Han J."/>
            <person name="Chen A."/>
            <person name="Kyrpides N."/>
            <person name="Mavromatis K."/>
            <person name="Markowitz V."/>
            <person name="Palaniappan K."/>
            <person name="Ivanova N."/>
            <person name="Schaumberg A."/>
            <person name="Pati A."/>
            <person name="Liolios K."/>
            <person name="Nordberg H.P."/>
            <person name="Cantor M.N."/>
            <person name="Hua S.X."/>
            <person name="Woyke T."/>
        </authorList>
    </citation>
    <scope>NUCLEOTIDE SEQUENCE [LARGE SCALE GENOMIC DNA]</scope>
    <source>
        <strain evidence="6 7">DSM 14336</strain>
    </source>
</reference>
<evidence type="ECO:0000256" key="2">
    <source>
        <dbReference type="ARBA" id="ARBA00023015"/>
    </source>
</evidence>
<feature type="domain" description="HTH lysR-type" evidence="5">
    <location>
        <begin position="17"/>
        <end position="74"/>
    </location>
</feature>
<sequence length="308" mass="34272">MEKIAPQTSQPHSLADVDLRLLRVFAEIVNANGFSAAQVNLGMTQATISAHMRHLEERLGMRLCERGRSGFYLTEEGRQIYSAMLDLFGSIDRFQNAVSEAQGELSGDLSFGTVDAMYTNRSLRLDRAIEEFAELAPQVRLSIDIAAPQVLSQGILNGRYQAVLMPSQRQLGQMQAVDVFEERQNLYCSCRHPLFAVDEDTLTDAVLARQDFAGRTYMPQGPICGIGFNWHAVAAHMESTLLLILSGAFIGFLPDHYADPEVQRGRLRTLAKDRVTFNDTFQIVYPRKRPSRAASLLAKAILSCQADS</sequence>
<proteinExistence type="inferred from homology"/>
<dbReference type="SUPFAM" id="SSF46785">
    <property type="entry name" value="Winged helix' DNA-binding domain"/>
    <property type="match status" value="1"/>
</dbReference>
<comment type="similarity">
    <text evidence="1">Belongs to the LysR transcriptional regulatory family.</text>
</comment>
<evidence type="ECO:0000256" key="1">
    <source>
        <dbReference type="ARBA" id="ARBA00009437"/>
    </source>
</evidence>
<name>V9VWS4_9RHOB</name>
<dbReference type="RefSeq" id="WP_024091639.1">
    <property type="nucleotide sequence ID" value="NC_023135.1"/>
</dbReference>
<dbReference type="GO" id="GO:0000976">
    <property type="term" value="F:transcription cis-regulatory region binding"/>
    <property type="evidence" value="ECO:0007669"/>
    <property type="project" value="TreeGrafter"/>
</dbReference>
<dbReference type="OrthoDB" id="7506954at2"/>
<dbReference type="Pfam" id="PF00126">
    <property type="entry name" value="HTH_1"/>
    <property type="match status" value="1"/>
</dbReference>
<organism evidence="6 7">
    <name type="scientific">Leisingera methylohalidivorans DSM 14336</name>
    <dbReference type="NCBI Taxonomy" id="999552"/>
    <lineage>
        <taxon>Bacteria</taxon>
        <taxon>Pseudomonadati</taxon>
        <taxon>Pseudomonadota</taxon>
        <taxon>Alphaproteobacteria</taxon>
        <taxon>Rhodobacterales</taxon>
        <taxon>Roseobacteraceae</taxon>
        <taxon>Leisingera</taxon>
    </lineage>
</organism>
<dbReference type="InterPro" id="IPR036390">
    <property type="entry name" value="WH_DNA-bd_sf"/>
</dbReference>
<dbReference type="HOGENOM" id="CLU_039613_0_0_5"/>
<dbReference type="Pfam" id="PF03466">
    <property type="entry name" value="LysR_substrate"/>
    <property type="match status" value="1"/>
</dbReference>
<dbReference type="Gene3D" id="1.10.10.10">
    <property type="entry name" value="Winged helix-like DNA-binding domain superfamily/Winged helix DNA-binding domain"/>
    <property type="match status" value="1"/>
</dbReference>
<dbReference type="InterPro" id="IPR036388">
    <property type="entry name" value="WH-like_DNA-bd_sf"/>
</dbReference>
<evidence type="ECO:0000256" key="4">
    <source>
        <dbReference type="ARBA" id="ARBA00023163"/>
    </source>
</evidence>
<dbReference type="SUPFAM" id="SSF53850">
    <property type="entry name" value="Periplasmic binding protein-like II"/>
    <property type="match status" value="1"/>
</dbReference>
<dbReference type="PATRIC" id="fig|999552.6.peg.3453"/>
<dbReference type="InterPro" id="IPR000847">
    <property type="entry name" value="LysR_HTH_N"/>
</dbReference>
<gene>
    <name evidence="6" type="ORF">METH_17385</name>
</gene>
<dbReference type="PANTHER" id="PTHR30126">
    <property type="entry name" value="HTH-TYPE TRANSCRIPTIONAL REGULATOR"/>
    <property type="match status" value="1"/>
</dbReference>
<dbReference type="PANTHER" id="PTHR30126:SF98">
    <property type="entry name" value="HTH-TYPE TRANSCRIPTIONAL ACTIVATOR BAUR"/>
    <property type="match status" value="1"/>
</dbReference>
<evidence type="ECO:0000313" key="6">
    <source>
        <dbReference type="EMBL" id="AHD02179.1"/>
    </source>
</evidence>
<keyword evidence="4" id="KW-0804">Transcription</keyword>
<dbReference type="Gene3D" id="3.40.190.10">
    <property type="entry name" value="Periplasmic binding protein-like II"/>
    <property type="match status" value="2"/>
</dbReference>
<dbReference type="AlphaFoldDB" id="V9VWS4"/>
<accession>V9VWS4</accession>
<keyword evidence="3" id="KW-0238">DNA-binding</keyword>
<dbReference type="GO" id="GO:0003700">
    <property type="term" value="F:DNA-binding transcription factor activity"/>
    <property type="evidence" value="ECO:0007669"/>
    <property type="project" value="InterPro"/>
</dbReference>
<evidence type="ECO:0000313" key="7">
    <source>
        <dbReference type="Proteomes" id="UP000018780"/>
    </source>
</evidence>
<protein>
    <submittedName>
        <fullName evidence="6">LysR family transcriptional regulator</fullName>
    </submittedName>
</protein>
<keyword evidence="7" id="KW-1185">Reference proteome</keyword>
<keyword evidence="2" id="KW-0805">Transcription regulation</keyword>
<dbReference type="Proteomes" id="UP000018780">
    <property type="component" value="Chromosome"/>
</dbReference>
<dbReference type="InterPro" id="IPR005119">
    <property type="entry name" value="LysR_subst-bd"/>
</dbReference>
<evidence type="ECO:0000256" key="3">
    <source>
        <dbReference type="ARBA" id="ARBA00023125"/>
    </source>
</evidence>
<dbReference type="KEGG" id="lmd:METH_17385"/>